<evidence type="ECO:0008006" key="5">
    <source>
        <dbReference type="Google" id="ProtNLM"/>
    </source>
</evidence>
<dbReference type="Proteomes" id="UP000451048">
    <property type="component" value="Unassembled WGS sequence"/>
</dbReference>
<reference evidence="2 3" key="1">
    <citation type="submission" date="2019-03" db="EMBL/GenBank/DDBJ databases">
        <title>Complete genome sequence of two outbreak-associated Acinetobacter haemolyticus strains.</title>
        <authorList>
            <person name="Bai L."/>
            <person name="Zhang S.-C."/>
            <person name="Deng Y."/>
            <person name="Song C.-C."/>
            <person name="Kang G.-B."/>
            <person name="Dong Y."/>
            <person name="Wang Y."/>
            <person name="Gao F."/>
            <person name="Huang H."/>
        </authorList>
    </citation>
    <scope>NUCLEOTIDE SEQUENCE [LARGE SCALE GENOMIC DNA]</scope>
    <source>
        <strain evidence="2 3">TJR01</strain>
    </source>
</reference>
<evidence type="ECO:0000313" key="1">
    <source>
        <dbReference type="EMBL" id="NAR74935.1"/>
    </source>
</evidence>
<dbReference type="Proteomes" id="UP000294395">
    <property type="component" value="Chromosome"/>
</dbReference>
<reference evidence="1 4" key="2">
    <citation type="submission" date="2019-12" db="EMBL/GenBank/DDBJ databases">
        <title>Acinetobacter haemolyticus comparative genomics.</title>
        <authorList>
            <person name="Castro-Jaimes S."/>
            <person name="Bello-Lopez E."/>
            <person name="Velazquez-Acosta C."/>
            <person name="Volkow-Fernandez P."/>
            <person name="Lozano-Zarain P."/>
            <person name="Castillo Ramirez S."/>
            <person name="Cevallos M.A."/>
        </authorList>
    </citation>
    <scope>NUCLEOTIDE SEQUENCE [LARGE SCALE GENOMIC DNA]</scope>
    <source>
        <strain evidence="1 4">AN10</strain>
    </source>
</reference>
<accession>A0A1L6KP16</accession>
<dbReference type="OrthoDB" id="6675276at2"/>
<dbReference type="EMBL" id="CP038009">
    <property type="protein sequence ID" value="QBQ16684.1"/>
    <property type="molecule type" value="Genomic_DNA"/>
</dbReference>
<proteinExistence type="predicted"/>
<protein>
    <recommendedName>
        <fullName evidence="5">DUF4123 domain-containing protein</fullName>
    </recommendedName>
</protein>
<dbReference type="RefSeq" id="WP_075315901.1">
    <property type="nucleotide sequence ID" value="NZ_CAXNZT010000078.1"/>
</dbReference>
<evidence type="ECO:0000313" key="4">
    <source>
        <dbReference type="Proteomes" id="UP000451048"/>
    </source>
</evidence>
<dbReference type="STRING" id="29430.AHTJS_10900"/>
<dbReference type="AlphaFoldDB" id="A0A1L6KP16"/>
<evidence type="ECO:0000313" key="2">
    <source>
        <dbReference type="EMBL" id="QBQ16684.1"/>
    </source>
</evidence>
<organism evidence="1 4">
    <name type="scientific">Acinetobacter haemolyticus</name>
    <dbReference type="NCBI Taxonomy" id="29430"/>
    <lineage>
        <taxon>Bacteria</taxon>
        <taxon>Pseudomonadati</taxon>
        <taxon>Pseudomonadota</taxon>
        <taxon>Gammaproteobacteria</taxon>
        <taxon>Moraxellales</taxon>
        <taxon>Moraxellaceae</taxon>
        <taxon>Acinetobacter</taxon>
    </lineage>
</organism>
<sequence>MNLLLNKAELTSEKLSDVILSSFEQYGHVTFLCDETLLNGFFDEFTQGLADFEKEPIELAVSARNNKSDLFFIKIKSKVDLEKSLNFITDTLFLNLDPHEDGYFICGFGYIDDLKRTVETYKKFLIAKDTKNKFIFRWYDARVFVYLPSVVQKKSEQIESILQHWSFVFFNGLYEVRMEERLQVFPFSFNEIESQRLDLIELSNTVIKQSLIYDSELEINHNLILESLDKAIKQYGILFVTDLIAYGMYSVILHHDFMHSPTVNKVLTQYWTDRVREESFTDAMSYLEEHQYLQVKQESEGVYHV</sequence>
<dbReference type="EMBL" id="WTTO01000100">
    <property type="protein sequence ID" value="NAR74935.1"/>
    <property type="molecule type" value="Genomic_DNA"/>
</dbReference>
<evidence type="ECO:0000313" key="3">
    <source>
        <dbReference type="Proteomes" id="UP000294395"/>
    </source>
</evidence>
<gene>
    <name evidence="2" type="ORF">AHTJR_10510</name>
    <name evidence="1" type="ORF">GPS52_16080</name>
</gene>
<name>A0A1L6KP16_ACIHA</name>
<dbReference type="KEGG" id="ahl:AHTJS_10900"/>